<dbReference type="GO" id="GO:0005737">
    <property type="term" value="C:cytoplasm"/>
    <property type="evidence" value="ECO:0007669"/>
    <property type="project" value="UniProtKB-SubCell"/>
</dbReference>
<dbReference type="Gene3D" id="3.40.50.300">
    <property type="entry name" value="P-loop containing nucleotide triphosphate hydrolases"/>
    <property type="match status" value="2"/>
</dbReference>
<evidence type="ECO:0000313" key="10">
    <source>
        <dbReference type="Proteomes" id="UP000823936"/>
    </source>
</evidence>
<dbReference type="PANTHER" id="PTHR42963">
    <property type="entry name" value="CHROMOSOME PARTITION PROTEIN MUKB"/>
    <property type="match status" value="1"/>
</dbReference>
<dbReference type="GO" id="GO:0030261">
    <property type="term" value="P:chromosome condensation"/>
    <property type="evidence" value="ECO:0007669"/>
    <property type="project" value="UniProtKB-KW"/>
</dbReference>
<dbReference type="InterPro" id="IPR027417">
    <property type="entry name" value="P-loop_NTPase"/>
</dbReference>
<evidence type="ECO:0000259" key="8">
    <source>
        <dbReference type="Pfam" id="PF02463"/>
    </source>
</evidence>
<dbReference type="GO" id="GO:0006260">
    <property type="term" value="P:DNA replication"/>
    <property type="evidence" value="ECO:0007669"/>
    <property type="project" value="UniProtKB-UniRule"/>
</dbReference>
<gene>
    <name evidence="7" type="primary">smc</name>
    <name evidence="9" type="ORF">IAB12_00310</name>
</gene>
<dbReference type="PANTHER" id="PTHR42963:SF1">
    <property type="entry name" value="DUF4476 DOMAIN-CONTAINING PROTEIN"/>
    <property type="match status" value="1"/>
</dbReference>
<dbReference type="Pfam" id="PF02463">
    <property type="entry name" value="SMC_N"/>
    <property type="match status" value="1"/>
</dbReference>
<dbReference type="InterPro" id="IPR003395">
    <property type="entry name" value="RecF/RecN/SMC_N"/>
</dbReference>
<sequence length="937" mass="107778">MFLKSLDLYGFKSFADKTHIEFSPGITTLLGPNGCGKSNIVDAIKWVLGEQGTKTLRASKMEDVIFNGNDRRKPMPFAEVALTIDNSSGMLNHPAEEIEIKRRIFRAENAETEYYLNKERCKLKDIKDLLIDTGVGKSAYSVLEQGRIDQIISMRPEERRYIFEEAAGISKFKQQCTEAANKIQRTEENIANVEITVSQVRRTYNRTKDQAEKAAKYKELRAKAVELEVRQNILKIRTFENVQIERHKRIDDMQSQIEKITDSLSTYDDDLKELTETYRNKSDYLNSMRASTNTYTERINSIAQILSLLSQRMDEARSNIRNAEDRMTSYNNSLNQITATLDEAESKNADETDRKEEIESQLVYLRKQLEETENNISSAEEEIEERQEENNNIDDELLKLSEDLKLVIESLIEEFDENTSTNYSKERYERADESVRKKLFDLKALVQSKIDTLSSIKADEVEKSRVASDYARLYQNLDEIISSFEDFKNAIPPVIDIILSPEGLISRKRSIEERERIIREKSESNKRIIQINRESLEKLTSDREEIKNTISDLGIARVKCETNIESNLKLIQQLRLRLEEVRYNIEDLENQKETAERNLSRYESEINDREDERAEASRALSNVNSLIETLSAEVRQMGESLSAKRNEKQSMDIKLTGLRSSIESENMMIAENQRLIASIFEDYYNKTGHSLNEYQSLFEEEMEQVLVENEYKSVMMEIERAGNINYLAEEEFNDAKNNLEFYTKQLSDLEKAKADLVRVLDEIETKSREMFLKTYNEINRNFQEMFTRLFGGGKAEVSLQNPDEVLTSGIDIFAQPPGKKLTNMSLLSGGERSMTAVALLFATYKVKPSPFCILDEIDAALDDKNIGYFISVLEDFGKTSQFIIITHNKHTVTAGESLLGVTQNEAGVSITASYRLKSIKGEPVILDENEKEVEIKD</sequence>
<evidence type="ECO:0000256" key="4">
    <source>
        <dbReference type="ARBA" id="ARBA00023054"/>
    </source>
</evidence>
<evidence type="ECO:0000256" key="1">
    <source>
        <dbReference type="ARBA" id="ARBA00022490"/>
    </source>
</evidence>
<accession>A0A9D1PTA8</accession>
<dbReference type="GO" id="GO:0007059">
    <property type="term" value="P:chromosome segregation"/>
    <property type="evidence" value="ECO:0007669"/>
    <property type="project" value="UniProtKB-UniRule"/>
</dbReference>
<reference evidence="9" key="2">
    <citation type="submission" date="2021-04" db="EMBL/GenBank/DDBJ databases">
        <authorList>
            <person name="Gilroy R."/>
        </authorList>
    </citation>
    <scope>NUCLEOTIDE SEQUENCE</scope>
    <source>
        <strain evidence="9">Gambia11-129</strain>
    </source>
</reference>
<keyword evidence="5" id="KW-0226">DNA condensation</keyword>
<evidence type="ECO:0000313" key="9">
    <source>
        <dbReference type="EMBL" id="HIV98212.1"/>
    </source>
</evidence>
<name>A0A9D1PTA8_9SPIO</name>
<dbReference type="InterPro" id="IPR050308">
    <property type="entry name" value="MukB/SMC"/>
</dbReference>
<dbReference type="HAMAP" id="MF_01894">
    <property type="entry name" value="Smc_prok"/>
    <property type="match status" value="1"/>
</dbReference>
<dbReference type="SUPFAM" id="SSF57997">
    <property type="entry name" value="Tropomyosin"/>
    <property type="match status" value="1"/>
</dbReference>
<dbReference type="PIRSF" id="PIRSF005719">
    <property type="entry name" value="SMC"/>
    <property type="match status" value="1"/>
</dbReference>
<dbReference type="SUPFAM" id="SSF52540">
    <property type="entry name" value="P-loop containing nucleoside triphosphate hydrolases"/>
    <property type="match status" value="1"/>
</dbReference>
<feature type="binding site" evidence="7">
    <location>
        <begin position="32"/>
        <end position="39"/>
    </location>
    <ligand>
        <name>ATP</name>
        <dbReference type="ChEBI" id="CHEBI:30616"/>
    </ligand>
</feature>
<evidence type="ECO:0000256" key="7">
    <source>
        <dbReference type="HAMAP-Rule" id="MF_01894"/>
    </source>
</evidence>
<evidence type="ECO:0000256" key="5">
    <source>
        <dbReference type="ARBA" id="ARBA00023067"/>
    </source>
</evidence>
<comment type="similarity">
    <text evidence="7">Belongs to the SMC family.</text>
</comment>
<evidence type="ECO:0000256" key="2">
    <source>
        <dbReference type="ARBA" id="ARBA00022741"/>
    </source>
</evidence>
<reference evidence="9" key="1">
    <citation type="journal article" date="2021" name="PeerJ">
        <title>Extensive microbial diversity within the chicken gut microbiome revealed by metagenomics and culture.</title>
        <authorList>
            <person name="Gilroy R."/>
            <person name="Ravi A."/>
            <person name="Getino M."/>
            <person name="Pursley I."/>
            <person name="Horton D.L."/>
            <person name="Alikhan N.F."/>
            <person name="Baker D."/>
            <person name="Gharbi K."/>
            <person name="Hall N."/>
            <person name="Watson M."/>
            <person name="Adriaenssens E.M."/>
            <person name="Foster-Nyarko E."/>
            <person name="Jarju S."/>
            <person name="Secka A."/>
            <person name="Antonio M."/>
            <person name="Oren A."/>
            <person name="Chaudhuri R.R."/>
            <person name="La Ragione R."/>
            <person name="Hildebrand F."/>
            <person name="Pallen M.J."/>
        </authorList>
    </citation>
    <scope>NUCLEOTIDE SEQUENCE</scope>
    <source>
        <strain evidence="9">Gambia11-129</strain>
    </source>
</reference>
<dbReference type="EMBL" id="DXHU01000002">
    <property type="protein sequence ID" value="HIV98212.1"/>
    <property type="molecule type" value="Genomic_DNA"/>
</dbReference>
<dbReference type="GO" id="GO:0007062">
    <property type="term" value="P:sister chromatid cohesion"/>
    <property type="evidence" value="ECO:0007669"/>
    <property type="project" value="InterPro"/>
</dbReference>
<keyword evidence="2 7" id="KW-0547">Nucleotide-binding</keyword>
<dbReference type="GO" id="GO:0003677">
    <property type="term" value="F:DNA binding"/>
    <property type="evidence" value="ECO:0007669"/>
    <property type="project" value="UniProtKB-UniRule"/>
</dbReference>
<comment type="subunit">
    <text evidence="7">Homodimer.</text>
</comment>
<feature type="coiled-coil region" evidence="7">
    <location>
        <begin position="571"/>
        <end position="633"/>
    </location>
</feature>
<comment type="subcellular location">
    <subcellularLocation>
        <location evidence="7">Cytoplasm</location>
    </subcellularLocation>
</comment>
<comment type="domain">
    <text evidence="7">Contains large globular domains required for ATP hydrolysis at each terminus and a third globular domain forming a flexible hinge near the middle of the molecule. These domains are separated by coiled-coil structures.</text>
</comment>
<keyword evidence="3 7" id="KW-0067">ATP-binding</keyword>
<dbReference type="InterPro" id="IPR011890">
    <property type="entry name" value="SMC_prok"/>
</dbReference>
<dbReference type="InterPro" id="IPR024704">
    <property type="entry name" value="SMC"/>
</dbReference>
<proteinExistence type="inferred from homology"/>
<feature type="coiled-coil region" evidence="7">
    <location>
        <begin position="732"/>
        <end position="769"/>
    </location>
</feature>
<dbReference type="Proteomes" id="UP000823936">
    <property type="component" value="Unassembled WGS sequence"/>
</dbReference>
<evidence type="ECO:0000256" key="3">
    <source>
        <dbReference type="ARBA" id="ARBA00022840"/>
    </source>
</evidence>
<dbReference type="GO" id="GO:0016887">
    <property type="term" value="F:ATP hydrolysis activity"/>
    <property type="evidence" value="ECO:0007669"/>
    <property type="project" value="InterPro"/>
</dbReference>
<keyword evidence="4 7" id="KW-0175">Coiled coil</keyword>
<feature type="domain" description="RecF/RecN/SMC N-terminal" evidence="8">
    <location>
        <begin position="2"/>
        <end position="909"/>
    </location>
</feature>
<evidence type="ECO:0000256" key="6">
    <source>
        <dbReference type="ARBA" id="ARBA00023125"/>
    </source>
</evidence>
<feature type="coiled-coil region" evidence="7">
    <location>
        <begin position="169"/>
        <end position="277"/>
    </location>
</feature>
<dbReference type="AlphaFoldDB" id="A0A9D1PTA8"/>
<feature type="coiled-coil region" evidence="7">
    <location>
        <begin position="306"/>
        <end position="403"/>
    </location>
</feature>
<protein>
    <recommendedName>
        <fullName evidence="7">Chromosome partition protein Smc</fullName>
    </recommendedName>
</protein>
<keyword evidence="1 7" id="KW-0963">Cytoplasm</keyword>
<keyword evidence="6 7" id="KW-0238">DNA-binding</keyword>
<dbReference type="GO" id="GO:0005524">
    <property type="term" value="F:ATP binding"/>
    <property type="evidence" value="ECO:0007669"/>
    <property type="project" value="UniProtKB-UniRule"/>
</dbReference>
<dbReference type="Gene3D" id="1.20.5.170">
    <property type="match status" value="1"/>
</dbReference>
<comment type="function">
    <text evidence="7">Required for chromosome condensation and partitioning.</text>
</comment>
<organism evidence="9 10">
    <name type="scientific">Candidatus Ornithospirochaeta avicola</name>
    <dbReference type="NCBI Taxonomy" id="2840896"/>
    <lineage>
        <taxon>Bacteria</taxon>
        <taxon>Pseudomonadati</taxon>
        <taxon>Spirochaetota</taxon>
        <taxon>Spirochaetia</taxon>
        <taxon>Spirochaetales</taxon>
        <taxon>Spirochaetaceae</taxon>
        <taxon>Spirochaetaceae incertae sedis</taxon>
        <taxon>Candidatus Ornithospirochaeta</taxon>
    </lineage>
</organism>
<comment type="caution">
    <text evidence="9">The sequence shown here is derived from an EMBL/GenBank/DDBJ whole genome shotgun (WGS) entry which is preliminary data.</text>
</comment>